<dbReference type="EMBL" id="OOIL02002262">
    <property type="protein sequence ID" value="VFQ81965.1"/>
    <property type="molecule type" value="Genomic_DNA"/>
</dbReference>
<dbReference type="Proteomes" id="UP000595140">
    <property type="component" value="Unassembled WGS sequence"/>
</dbReference>
<dbReference type="AlphaFoldDB" id="A0A484M013"/>
<feature type="compositionally biased region" description="Polar residues" evidence="1">
    <location>
        <begin position="54"/>
        <end position="66"/>
    </location>
</feature>
<organism evidence="2 3">
    <name type="scientific">Cuscuta campestris</name>
    <dbReference type="NCBI Taxonomy" id="132261"/>
    <lineage>
        <taxon>Eukaryota</taxon>
        <taxon>Viridiplantae</taxon>
        <taxon>Streptophyta</taxon>
        <taxon>Embryophyta</taxon>
        <taxon>Tracheophyta</taxon>
        <taxon>Spermatophyta</taxon>
        <taxon>Magnoliopsida</taxon>
        <taxon>eudicotyledons</taxon>
        <taxon>Gunneridae</taxon>
        <taxon>Pentapetalae</taxon>
        <taxon>asterids</taxon>
        <taxon>lamiids</taxon>
        <taxon>Solanales</taxon>
        <taxon>Convolvulaceae</taxon>
        <taxon>Cuscuteae</taxon>
        <taxon>Cuscuta</taxon>
        <taxon>Cuscuta subgen. Grammica</taxon>
        <taxon>Cuscuta sect. Cleistogrammica</taxon>
    </lineage>
</organism>
<feature type="region of interest" description="Disordered" evidence="1">
    <location>
        <begin position="157"/>
        <end position="185"/>
    </location>
</feature>
<dbReference type="OrthoDB" id="1298874at2759"/>
<evidence type="ECO:0008006" key="4">
    <source>
        <dbReference type="Google" id="ProtNLM"/>
    </source>
</evidence>
<keyword evidence="3" id="KW-1185">Reference proteome</keyword>
<feature type="region of interest" description="Disordered" evidence="1">
    <location>
        <begin position="54"/>
        <end position="79"/>
    </location>
</feature>
<reference evidence="2 3" key="1">
    <citation type="submission" date="2018-04" db="EMBL/GenBank/DDBJ databases">
        <authorList>
            <person name="Vogel A."/>
        </authorList>
    </citation>
    <scope>NUCLEOTIDE SEQUENCE [LARGE SCALE GENOMIC DNA]</scope>
</reference>
<sequence length="228" mass="25600">METRNKAQHDKTQEVSDTLVPHGIQLNHLTRSNQQLTAAVQTLLEKMQSLETSINTTRSNDSTGSSTHHRTSPFTHDGNSKPQTKLFFPKFTRDDPIGWLYLSEKYFEFAKIPTDQQVSLASFHMEGIALQWYRWYTKFKGPLTWRELTQAVLQRFGPTGSSARSTSSNPGLLGPHPNAPSAARLPPLKIQSNASLVHKPRSDETRVFVTIVTRSSSQVIDAPNLNCL</sequence>
<accession>A0A484M013</accession>
<evidence type="ECO:0000256" key="1">
    <source>
        <dbReference type="SAM" id="MobiDB-lite"/>
    </source>
</evidence>
<evidence type="ECO:0000313" key="2">
    <source>
        <dbReference type="EMBL" id="VFQ81965.1"/>
    </source>
</evidence>
<evidence type="ECO:0000313" key="3">
    <source>
        <dbReference type="Proteomes" id="UP000595140"/>
    </source>
</evidence>
<name>A0A484M013_9ASTE</name>
<gene>
    <name evidence="2" type="ORF">CCAM_LOCUS23741</name>
</gene>
<proteinExistence type="predicted"/>
<protein>
    <recommendedName>
        <fullName evidence="4">Retrotransposon gag domain-containing protein</fullName>
    </recommendedName>
</protein>
<feature type="compositionally biased region" description="Polar residues" evidence="1">
    <location>
        <begin position="159"/>
        <end position="170"/>
    </location>
</feature>